<evidence type="ECO:0000313" key="4">
    <source>
        <dbReference type="Proteomes" id="UP000219467"/>
    </source>
</evidence>
<dbReference type="InterPro" id="IPR050336">
    <property type="entry name" value="Chromosome_partition/occlusion"/>
</dbReference>
<organism evidence="3 4">
    <name type="scientific">Cereibacter ovatus</name>
    <dbReference type="NCBI Taxonomy" id="439529"/>
    <lineage>
        <taxon>Bacteria</taxon>
        <taxon>Pseudomonadati</taxon>
        <taxon>Pseudomonadota</taxon>
        <taxon>Alphaproteobacteria</taxon>
        <taxon>Rhodobacterales</taxon>
        <taxon>Paracoccaceae</taxon>
        <taxon>Cereibacter</taxon>
    </lineage>
</organism>
<dbReference type="InterPro" id="IPR037972">
    <property type="entry name" value="RepB_N"/>
</dbReference>
<reference evidence="4" key="1">
    <citation type="submission" date="2017-08" db="EMBL/GenBank/DDBJ databases">
        <authorList>
            <person name="Varghese N."/>
            <person name="Submissions S."/>
        </authorList>
    </citation>
    <scope>NUCLEOTIDE SEQUENCE [LARGE SCALE GENOMIC DNA]</scope>
    <source>
        <strain evidence="4">JA234</strain>
    </source>
</reference>
<name>A0A285CU67_9RHOB</name>
<dbReference type="Proteomes" id="UP000219467">
    <property type="component" value="Unassembled WGS sequence"/>
</dbReference>
<accession>A0A285CU67</accession>
<feature type="compositionally biased region" description="Low complexity" evidence="1">
    <location>
        <begin position="32"/>
        <end position="47"/>
    </location>
</feature>
<dbReference type="OrthoDB" id="7656008at2"/>
<dbReference type="AlphaFoldDB" id="A0A285CU67"/>
<dbReference type="PANTHER" id="PTHR33375:SF1">
    <property type="entry name" value="CHROMOSOME-PARTITIONING PROTEIN PARB-RELATED"/>
    <property type="match status" value="1"/>
</dbReference>
<sequence length="352" mass="38678">MGSKGNRFGIGPIDTPAAGLPRRNRDPGPMGVAVRESAASAQEASDALIEQRRQNAADAREFRAAKDEGRVLVPLPINGIGLDDLPRDRLDLQGVAASDEMEELKASIRERGQREPIEVFLTADGRYQLKKGWRRLTALRQLHAETEDPRFAFAIARVTVADADRVGLYVDMVEENVIRQDLSFAEMAQIAISLAADPQAGIADPEAAVARLYRSLHKVKRAYIRSFVALMAQIGPDLPFPKAVPRDLGVEVARRLAEGLKIPRDQLAACPTPEDQNRFLRDLLAGAAPVTDAAPADPATARQKYEFHVGETKVTARNGEFRLRAVFDYSGVERRVLERAVRAFQDVLAGKD</sequence>
<evidence type="ECO:0000256" key="1">
    <source>
        <dbReference type="SAM" id="MobiDB-lite"/>
    </source>
</evidence>
<evidence type="ECO:0000259" key="2">
    <source>
        <dbReference type="Pfam" id="PF02195"/>
    </source>
</evidence>
<feature type="region of interest" description="Disordered" evidence="1">
    <location>
        <begin position="1"/>
        <end position="52"/>
    </location>
</feature>
<dbReference type="InterPro" id="IPR036086">
    <property type="entry name" value="ParB/Sulfiredoxin_sf"/>
</dbReference>
<protein>
    <submittedName>
        <fullName evidence="3">ParB family chromosome partitioning protein</fullName>
    </submittedName>
</protein>
<dbReference type="SUPFAM" id="SSF110849">
    <property type="entry name" value="ParB/Sulfiredoxin"/>
    <property type="match status" value="1"/>
</dbReference>
<dbReference type="Pfam" id="PF02195">
    <property type="entry name" value="ParB_N"/>
    <property type="match status" value="1"/>
</dbReference>
<dbReference type="GO" id="GO:0007059">
    <property type="term" value="P:chromosome segregation"/>
    <property type="evidence" value="ECO:0007669"/>
    <property type="project" value="TreeGrafter"/>
</dbReference>
<dbReference type="PANTHER" id="PTHR33375">
    <property type="entry name" value="CHROMOSOME-PARTITIONING PROTEIN PARB-RELATED"/>
    <property type="match status" value="1"/>
</dbReference>
<gene>
    <name evidence="3" type="ORF">SAMN05878503_10854</name>
</gene>
<dbReference type="Gene3D" id="3.90.1530.30">
    <property type="match status" value="1"/>
</dbReference>
<feature type="domain" description="ParB-like N-terminal" evidence="2">
    <location>
        <begin position="80"/>
        <end position="146"/>
    </location>
</feature>
<proteinExistence type="predicted"/>
<evidence type="ECO:0000313" key="3">
    <source>
        <dbReference type="EMBL" id="SNX71101.1"/>
    </source>
</evidence>
<keyword evidence="4" id="KW-1185">Reference proteome</keyword>
<dbReference type="InterPro" id="IPR003115">
    <property type="entry name" value="ParB_N"/>
</dbReference>
<dbReference type="GO" id="GO:0005694">
    <property type="term" value="C:chromosome"/>
    <property type="evidence" value="ECO:0007669"/>
    <property type="project" value="TreeGrafter"/>
</dbReference>
<dbReference type="CDD" id="cd16405">
    <property type="entry name" value="RepB_like_N"/>
    <property type="match status" value="1"/>
</dbReference>
<dbReference type="EMBL" id="OAOQ01000008">
    <property type="protein sequence ID" value="SNX71101.1"/>
    <property type="molecule type" value="Genomic_DNA"/>
</dbReference>